<proteinExistence type="predicted"/>
<evidence type="ECO:0000313" key="2">
    <source>
        <dbReference type="EMBL" id="PTM57103.1"/>
    </source>
</evidence>
<dbReference type="PANTHER" id="PTHR43283">
    <property type="entry name" value="BETA-LACTAMASE-RELATED"/>
    <property type="match status" value="1"/>
</dbReference>
<dbReference type="AlphaFoldDB" id="A0A2T4Z5D4"/>
<dbReference type="InterPro" id="IPR050789">
    <property type="entry name" value="Diverse_Enzym_Activities"/>
</dbReference>
<accession>A0A2T4Z5D4</accession>
<comment type="caution">
    <text evidence="2">The sequence shown here is derived from an EMBL/GenBank/DDBJ whole genome shotgun (WGS) entry which is preliminary data.</text>
</comment>
<reference evidence="2 3" key="1">
    <citation type="submission" date="2018-04" db="EMBL/GenBank/DDBJ databases">
        <title>Genomic Encyclopedia of Archaeal and Bacterial Type Strains, Phase II (KMG-II): from individual species to whole genera.</title>
        <authorList>
            <person name="Goeker M."/>
        </authorList>
    </citation>
    <scope>NUCLEOTIDE SEQUENCE [LARGE SCALE GENOMIC DNA]</scope>
    <source>
        <strain evidence="2 3">DSM 25521</strain>
    </source>
</reference>
<keyword evidence="3" id="KW-1185">Reference proteome</keyword>
<dbReference type="SUPFAM" id="SSF56601">
    <property type="entry name" value="beta-lactamase/transpeptidase-like"/>
    <property type="match status" value="1"/>
</dbReference>
<dbReference type="EMBL" id="PZZL01000004">
    <property type="protein sequence ID" value="PTM57103.1"/>
    <property type="molecule type" value="Genomic_DNA"/>
</dbReference>
<dbReference type="InterPro" id="IPR012338">
    <property type="entry name" value="Beta-lactam/transpept-like"/>
</dbReference>
<organism evidence="2 3">
    <name type="scientific">Phreatobacter oligotrophus</name>
    <dbReference type="NCBI Taxonomy" id="1122261"/>
    <lineage>
        <taxon>Bacteria</taxon>
        <taxon>Pseudomonadati</taxon>
        <taxon>Pseudomonadota</taxon>
        <taxon>Alphaproteobacteria</taxon>
        <taxon>Hyphomicrobiales</taxon>
        <taxon>Phreatobacteraceae</taxon>
        <taxon>Phreatobacter</taxon>
    </lineage>
</organism>
<evidence type="ECO:0000259" key="1">
    <source>
        <dbReference type="Pfam" id="PF00144"/>
    </source>
</evidence>
<dbReference type="Gene3D" id="3.40.710.10">
    <property type="entry name" value="DD-peptidase/beta-lactamase superfamily"/>
    <property type="match status" value="1"/>
</dbReference>
<name>A0A2T4Z5D4_9HYPH</name>
<dbReference type="Pfam" id="PF00144">
    <property type="entry name" value="Beta-lactamase"/>
    <property type="match status" value="1"/>
</dbReference>
<protein>
    <submittedName>
        <fullName evidence="2">CubicO group peptidase (Beta-lactamase class C family)</fullName>
    </submittedName>
</protein>
<feature type="domain" description="Beta-lactamase-related" evidence="1">
    <location>
        <begin position="162"/>
        <end position="429"/>
    </location>
</feature>
<sequence>MDRRTIMRRVTKVLGLVAAGLLAAVGGAGAWLYLFPSDGILSSTSIAAKIVCSNVFMARRDPADVIGTDVAFMLPRAARHLTIRVSTSESRVDATYLGLFARRSALHVPDRGCTLAVDGRTAHSAPLPPSTPSAALWPAGDRVEPPTNARLMAALNDTALQGPGMRAIVVVHEGRIVAETYGSGFDAGTPLLGWSMTKTVNTVLAGMAIADGRLSLDRRNLFAKWSGDERADISVADLMAMTTGLAWNEDQGPEPDPGLMEFVAKDAAAFARDRRLVARAGSRFSYSSGASLLLSRVWQDAVGLEASDYPRAKLFRPLGMASAVLEADPTGTFLGDAFLYATARDWARFAEFLRRGGEWNGRQLLPADFIDYMRSPVLLSDAGRGPVYGRGSVWLARGLGFRLPADTYLMQGHLRQVIAIIPSRKLVILRMGLTREDVGYSTARLLTAIVAALPEAP</sequence>
<dbReference type="PANTHER" id="PTHR43283:SF7">
    <property type="entry name" value="BETA-LACTAMASE-RELATED DOMAIN-CONTAINING PROTEIN"/>
    <property type="match status" value="1"/>
</dbReference>
<dbReference type="InterPro" id="IPR001466">
    <property type="entry name" value="Beta-lactam-related"/>
</dbReference>
<dbReference type="Proteomes" id="UP000241808">
    <property type="component" value="Unassembled WGS sequence"/>
</dbReference>
<gene>
    <name evidence="2" type="ORF">C8P69_104151</name>
</gene>
<evidence type="ECO:0000313" key="3">
    <source>
        <dbReference type="Proteomes" id="UP000241808"/>
    </source>
</evidence>